<dbReference type="Proteomes" id="UP000761574">
    <property type="component" value="Unassembled WGS sequence"/>
</dbReference>
<evidence type="ECO:0000313" key="1">
    <source>
        <dbReference type="EMBL" id="GIU48921.1"/>
    </source>
</evidence>
<proteinExistence type="predicted"/>
<evidence type="ECO:0000313" key="2">
    <source>
        <dbReference type="Proteomes" id="UP000761574"/>
    </source>
</evidence>
<reference evidence="1 2" key="1">
    <citation type="submission" date="2021-05" db="EMBL/GenBank/DDBJ databases">
        <title>Molecular characterization for Shewanella algae harboring chromosomal blaOXA-55-like strains isolated from clinical and environment sample.</title>
        <authorList>
            <person name="Ohama Y."/>
            <person name="Aoki K."/>
            <person name="Harada S."/>
            <person name="Moriya K."/>
            <person name="Ishii Y."/>
            <person name="Tateda K."/>
        </authorList>
    </citation>
    <scope>NUCLEOTIDE SEQUENCE [LARGE SCALE GENOMIC DNA]</scope>
    <source>
        <strain evidence="1 2">LMG 23746</strain>
    </source>
</reference>
<organism evidence="1 2">
    <name type="scientific">Shewanella algidipiscicola</name>
    <dbReference type="NCBI Taxonomy" id="614070"/>
    <lineage>
        <taxon>Bacteria</taxon>
        <taxon>Pseudomonadati</taxon>
        <taxon>Pseudomonadota</taxon>
        <taxon>Gammaproteobacteria</taxon>
        <taxon>Alteromonadales</taxon>
        <taxon>Shewanellaceae</taxon>
        <taxon>Shewanella</taxon>
    </lineage>
</organism>
<name>A0ABQ4PLG7_9GAMM</name>
<protein>
    <submittedName>
        <fullName evidence="1">Uncharacterized protein</fullName>
    </submittedName>
</protein>
<comment type="caution">
    <text evidence="1">The sequence shown here is derived from an EMBL/GenBank/DDBJ whole genome shotgun (WGS) entry which is preliminary data.</text>
</comment>
<keyword evidence="2" id="KW-1185">Reference proteome</keyword>
<dbReference type="Pfam" id="PF20118">
    <property type="entry name" value="DUF6508"/>
    <property type="match status" value="1"/>
</dbReference>
<dbReference type="EMBL" id="BPFB01000033">
    <property type="protein sequence ID" value="GIU48921.1"/>
    <property type="molecule type" value="Genomic_DNA"/>
</dbReference>
<dbReference type="RefSeq" id="WP_119976892.1">
    <property type="nucleotide sequence ID" value="NZ_BPFB01000033.1"/>
</dbReference>
<accession>A0ABQ4PLG7</accession>
<sequence>MSDIMSLQISALYAQYAQHFTQGEHLVCSSKLHAFTEQLHESGLLLECLDWNDWYQNSHLIDRPEYIGDASLQECQLLLTAMTRLERFSVGLLDNMRRQGVLLAILERLNQMTHN</sequence>
<gene>
    <name evidence="1" type="ORF">TUM4630_26320</name>
</gene>
<dbReference type="InterPro" id="IPR045425">
    <property type="entry name" value="DUF6508"/>
</dbReference>